<keyword evidence="1" id="KW-0547">Nucleotide-binding</keyword>
<keyword evidence="2" id="KW-0342">GTP-binding</keyword>
<dbReference type="PROSITE" id="PS51883">
    <property type="entry name" value="OBG"/>
    <property type="match status" value="1"/>
</dbReference>
<dbReference type="AlphaFoldDB" id="A0A0C2TMG8"/>
<dbReference type="FunCoup" id="A0A0C2TMG8">
    <property type="interactions" value="390"/>
</dbReference>
<evidence type="ECO:0000259" key="5">
    <source>
        <dbReference type="PROSITE" id="PS51883"/>
    </source>
</evidence>
<feature type="compositionally biased region" description="Acidic residues" evidence="3">
    <location>
        <begin position="162"/>
        <end position="171"/>
    </location>
</feature>
<feature type="region of interest" description="Disordered" evidence="3">
    <location>
        <begin position="117"/>
        <end position="136"/>
    </location>
</feature>
<dbReference type="SUPFAM" id="SSF52540">
    <property type="entry name" value="P-loop containing nucleoside triphosphate hydrolases"/>
    <property type="match status" value="1"/>
</dbReference>
<reference evidence="6 7" key="1">
    <citation type="submission" date="2014-04" db="EMBL/GenBank/DDBJ databases">
        <title>Evolutionary Origins and Diversification of the Mycorrhizal Mutualists.</title>
        <authorList>
            <consortium name="DOE Joint Genome Institute"/>
            <consortium name="Mycorrhizal Genomics Consortium"/>
            <person name="Kohler A."/>
            <person name="Kuo A."/>
            <person name="Nagy L.G."/>
            <person name="Floudas D."/>
            <person name="Copeland A."/>
            <person name="Barry K.W."/>
            <person name="Cichocki N."/>
            <person name="Veneault-Fourrey C."/>
            <person name="LaButti K."/>
            <person name="Lindquist E.A."/>
            <person name="Lipzen A."/>
            <person name="Lundell T."/>
            <person name="Morin E."/>
            <person name="Murat C."/>
            <person name="Riley R."/>
            <person name="Ohm R."/>
            <person name="Sun H."/>
            <person name="Tunlid A."/>
            <person name="Henrissat B."/>
            <person name="Grigoriev I.V."/>
            <person name="Hibbett D.S."/>
            <person name="Martin F."/>
        </authorList>
    </citation>
    <scope>NUCLEOTIDE SEQUENCE [LARGE SCALE GENOMIC DNA]</scope>
    <source>
        <strain evidence="6 7">Koide BX008</strain>
    </source>
</reference>
<dbReference type="PANTHER" id="PTHR11702">
    <property type="entry name" value="DEVELOPMENTALLY REGULATED GTP-BINDING PROTEIN-RELATED"/>
    <property type="match status" value="1"/>
</dbReference>
<evidence type="ECO:0000259" key="4">
    <source>
        <dbReference type="PROSITE" id="PS51710"/>
    </source>
</evidence>
<dbReference type="GO" id="GO:0042254">
    <property type="term" value="P:ribosome biogenesis"/>
    <property type="evidence" value="ECO:0007669"/>
    <property type="project" value="UniProtKB-UniRule"/>
</dbReference>
<dbReference type="InterPro" id="IPR027417">
    <property type="entry name" value="P-loop_NTPase"/>
</dbReference>
<evidence type="ECO:0000313" key="7">
    <source>
        <dbReference type="Proteomes" id="UP000054549"/>
    </source>
</evidence>
<dbReference type="InParanoid" id="A0A0C2TMG8"/>
<dbReference type="InterPro" id="IPR006169">
    <property type="entry name" value="GTP1_OBG_dom"/>
</dbReference>
<dbReference type="InterPro" id="IPR036726">
    <property type="entry name" value="GTP1_OBG_dom_sf"/>
</dbReference>
<sequence length="566" mass="62697">MTCRLLVTLPFPKDTYYAVRLFSTSIRRASGSLQESVDAYRRRRKTEWKRKQGGQTFLDHLIVNIRAGKGGDGCVAFHREKFKPNGPPSGGSGGRGGDVHLLPTPHLTTLSSVPPRIRAQNGAHGQGSWQNGKSAPPLVIQVPLGTIVRQLPRDDSRRAPDEWEAEEEGLEGLDREGRKEKMRAARWLHYPMAGDVNVEKDSFKEAENALYKQERARRIERRKRETESLITLDLDKEVDVEKDVNAPLGIRQREPLGYLVTSGGQGGLGNPHFISSVNRSPKFGSRGQEGERITLELELKILADIGLVGMPNAGKSTLLRALTGGRAKSEVANYAFTTLNPVVGVVRVTKDGTYEGELMGSREGRTYEETAVEETRNWEKMARGDYAHALTRNQRTNDAGASYRPGHGFDLAEDFRFTVADNPGLIARASENVGLGHDFLRSMERALALVYVVDLSSATPWEELLILRDELEAYLPGMSAKARMVIANKADLLVEESSLSQDEGASQDQVHAAKQKLETLEEFVKADLGRLDVVPISAKFSQNLPRTVSLMRSYVQDARMRIGGDI</sequence>
<dbReference type="Gene3D" id="3.40.50.300">
    <property type="entry name" value="P-loop containing nucleotide triphosphate hydrolases"/>
    <property type="match status" value="1"/>
</dbReference>
<gene>
    <name evidence="6" type="ORF">M378DRAFT_8459</name>
</gene>
<feature type="domain" description="Obg" evidence="5">
    <location>
        <begin position="55"/>
        <end position="302"/>
    </location>
</feature>
<dbReference type="Pfam" id="PF01018">
    <property type="entry name" value="GTP1_OBG"/>
    <property type="match status" value="2"/>
</dbReference>
<proteinExistence type="predicted"/>
<dbReference type="GO" id="GO:0005525">
    <property type="term" value="F:GTP binding"/>
    <property type="evidence" value="ECO:0007669"/>
    <property type="project" value="UniProtKB-KW"/>
</dbReference>
<feature type="compositionally biased region" description="Basic and acidic residues" evidence="3">
    <location>
        <begin position="151"/>
        <end position="161"/>
    </location>
</feature>
<dbReference type="PANTHER" id="PTHR11702:SF31">
    <property type="entry name" value="MITOCHONDRIAL RIBOSOME-ASSOCIATED GTPASE 2"/>
    <property type="match status" value="1"/>
</dbReference>
<dbReference type="Pfam" id="PF01926">
    <property type="entry name" value="MMR_HSR1"/>
    <property type="match status" value="1"/>
</dbReference>
<dbReference type="InterPro" id="IPR006073">
    <property type="entry name" value="GTP-bd"/>
</dbReference>
<evidence type="ECO:0000256" key="1">
    <source>
        <dbReference type="ARBA" id="ARBA00022741"/>
    </source>
</evidence>
<protein>
    <submittedName>
        <fullName evidence="6">Uncharacterized protein</fullName>
    </submittedName>
</protein>
<organism evidence="6 7">
    <name type="scientific">Amanita muscaria (strain Koide BX008)</name>
    <dbReference type="NCBI Taxonomy" id="946122"/>
    <lineage>
        <taxon>Eukaryota</taxon>
        <taxon>Fungi</taxon>
        <taxon>Dikarya</taxon>
        <taxon>Basidiomycota</taxon>
        <taxon>Agaricomycotina</taxon>
        <taxon>Agaricomycetes</taxon>
        <taxon>Agaricomycetidae</taxon>
        <taxon>Agaricales</taxon>
        <taxon>Pluteineae</taxon>
        <taxon>Amanitaceae</taxon>
        <taxon>Amanita</taxon>
    </lineage>
</organism>
<dbReference type="GO" id="GO:0005739">
    <property type="term" value="C:mitochondrion"/>
    <property type="evidence" value="ECO:0007669"/>
    <property type="project" value="TreeGrafter"/>
</dbReference>
<dbReference type="Gene3D" id="2.70.210.12">
    <property type="entry name" value="GTP1/OBG domain"/>
    <property type="match status" value="1"/>
</dbReference>
<dbReference type="OrthoDB" id="347018at2759"/>
<feature type="region of interest" description="Disordered" evidence="3">
    <location>
        <begin position="151"/>
        <end position="175"/>
    </location>
</feature>
<dbReference type="EMBL" id="KN818228">
    <property type="protein sequence ID" value="KIL68369.1"/>
    <property type="molecule type" value="Genomic_DNA"/>
</dbReference>
<dbReference type="Proteomes" id="UP000054549">
    <property type="component" value="Unassembled WGS sequence"/>
</dbReference>
<dbReference type="SUPFAM" id="SSF82051">
    <property type="entry name" value="Obg GTP-binding protein N-terminal domain"/>
    <property type="match status" value="1"/>
</dbReference>
<dbReference type="HOGENOM" id="CLU_011747_2_6_1"/>
<dbReference type="InterPro" id="IPR031167">
    <property type="entry name" value="G_OBG"/>
</dbReference>
<dbReference type="CDD" id="cd01898">
    <property type="entry name" value="Obg"/>
    <property type="match status" value="1"/>
</dbReference>
<dbReference type="PROSITE" id="PS51710">
    <property type="entry name" value="G_OBG"/>
    <property type="match status" value="1"/>
</dbReference>
<evidence type="ECO:0000313" key="6">
    <source>
        <dbReference type="EMBL" id="KIL68369.1"/>
    </source>
</evidence>
<evidence type="ECO:0000256" key="2">
    <source>
        <dbReference type="ARBA" id="ARBA00023134"/>
    </source>
</evidence>
<accession>A0A0C2TMG8</accession>
<dbReference type="InterPro" id="IPR045086">
    <property type="entry name" value="OBG_GTPase"/>
</dbReference>
<feature type="region of interest" description="Disordered" evidence="3">
    <location>
        <begin position="81"/>
        <end position="112"/>
    </location>
</feature>
<keyword evidence="7" id="KW-1185">Reference proteome</keyword>
<feature type="compositionally biased region" description="Low complexity" evidence="3">
    <location>
        <begin position="99"/>
        <end position="112"/>
    </location>
</feature>
<dbReference type="GO" id="GO:0003924">
    <property type="term" value="F:GTPase activity"/>
    <property type="evidence" value="ECO:0007669"/>
    <property type="project" value="InterPro"/>
</dbReference>
<name>A0A0C2TMG8_AMAMK</name>
<feature type="domain" description="OBG-type G" evidence="4">
    <location>
        <begin position="303"/>
        <end position="556"/>
    </location>
</feature>
<dbReference type="STRING" id="946122.A0A0C2TMG8"/>
<evidence type="ECO:0000256" key="3">
    <source>
        <dbReference type="SAM" id="MobiDB-lite"/>
    </source>
</evidence>